<comment type="caution">
    <text evidence="15">The sequence shown here is derived from an EMBL/GenBank/DDBJ whole genome shotgun (WGS) entry which is preliminary data.</text>
</comment>
<dbReference type="GO" id="GO:0046872">
    <property type="term" value="F:metal ion binding"/>
    <property type="evidence" value="ECO:0007669"/>
    <property type="project" value="UniProtKB-KW"/>
</dbReference>
<evidence type="ECO:0000259" key="14">
    <source>
        <dbReference type="Pfam" id="PF09084"/>
    </source>
</evidence>
<dbReference type="Proteomes" id="UP000261739">
    <property type="component" value="Unassembled WGS sequence"/>
</dbReference>
<comment type="similarity">
    <text evidence="3">Belongs to the NMT1/THI5 family.</text>
</comment>
<feature type="domain" description="SsuA/THI5-like" evidence="14">
    <location>
        <begin position="44"/>
        <end position="257"/>
    </location>
</feature>
<dbReference type="SUPFAM" id="SSF53850">
    <property type="entry name" value="Periplasmic binding protein-like II"/>
    <property type="match status" value="1"/>
</dbReference>
<keyword evidence="6" id="KW-0479">Metal-binding</keyword>
<dbReference type="InterPro" id="IPR015168">
    <property type="entry name" value="SsuA/THI5"/>
</dbReference>
<dbReference type="Gene3D" id="3.40.190.10">
    <property type="entry name" value="Periplasmic binding protein-like II"/>
    <property type="match status" value="2"/>
</dbReference>
<comment type="function">
    <text evidence="1">Responsible for the formation of the pyrimidine heterocycle in the thiamine biosynthesis pathway. Catalyzes the formation of hydroxymethylpyrimidine phosphate (HMP-P) from histidine and pyridoxal phosphate (PLP). The protein uses PLP and the active site histidine to form HMP-P, generating an inactive enzyme. The enzyme can only undergo a single turnover, which suggests it is a suicide enzyme.</text>
</comment>
<proteinExistence type="inferred from homology"/>
<comment type="catalytic activity">
    <reaction evidence="11">
        <text>N(6)-(pyridoxal phosphate)-L-lysyl-[4-amino-5-hydroxymethyl-2-methylpyrimidine phosphate synthase] + L-histidyl-[4-amino-5-hydroxymethyl-2-methylpyrimidine phosphate synthase] + 2 Fe(3+) + 4 H2O = L-lysyl-[4-amino-5-hydroxymethyl-2-methylpyrimidine phosphate synthase] + (2S)-2-amino-5-hydroxy-4-oxopentanoyl-[4-amino-5-hydroxymethyl-2-methylpyrimidine phosphate synthase] + 4-amino-2-methyl-5-(phosphooxymethyl)pyrimidine + 3-oxopropanoate + 2 Fe(2+) + 2 H(+)</text>
        <dbReference type="Rhea" id="RHEA:65756"/>
        <dbReference type="Rhea" id="RHEA-COMP:16892"/>
        <dbReference type="Rhea" id="RHEA-COMP:16893"/>
        <dbReference type="Rhea" id="RHEA-COMP:16894"/>
        <dbReference type="Rhea" id="RHEA-COMP:16895"/>
        <dbReference type="ChEBI" id="CHEBI:15377"/>
        <dbReference type="ChEBI" id="CHEBI:15378"/>
        <dbReference type="ChEBI" id="CHEBI:29033"/>
        <dbReference type="ChEBI" id="CHEBI:29034"/>
        <dbReference type="ChEBI" id="CHEBI:29969"/>
        <dbReference type="ChEBI" id="CHEBI:29979"/>
        <dbReference type="ChEBI" id="CHEBI:33190"/>
        <dbReference type="ChEBI" id="CHEBI:58354"/>
        <dbReference type="ChEBI" id="CHEBI:143915"/>
        <dbReference type="ChEBI" id="CHEBI:157692"/>
    </reaction>
    <physiologicalReaction direction="left-to-right" evidence="11">
        <dbReference type="Rhea" id="RHEA:65757"/>
    </physiologicalReaction>
</comment>
<comment type="pathway">
    <text evidence="2">Cofactor biosynthesis; thiamine diphosphate biosynthesis.</text>
</comment>
<dbReference type="InterPro" id="IPR027939">
    <property type="entry name" value="NMT1/THI5"/>
</dbReference>
<feature type="signal peptide" evidence="13">
    <location>
        <begin position="1"/>
        <end position="25"/>
    </location>
</feature>
<feature type="chain" id="PRO_5017590193" description="Thiamine pyrimidine synthase" evidence="13">
    <location>
        <begin position="26"/>
        <end position="344"/>
    </location>
</feature>
<name>A0A3D4SZL1_9CORY</name>
<comment type="subunit">
    <text evidence="4">Homodimer.</text>
</comment>
<keyword evidence="5" id="KW-0808">Transferase</keyword>
<dbReference type="EMBL" id="DQID01000205">
    <property type="protein sequence ID" value="HCT14712.1"/>
    <property type="molecule type" value="Genomic_DNA"/>
</dbReference>
<reference evidence="15 16" key="1">
    <citation type="journal article" date="2018" name="Nat. Biotechnol.">
        <title>A standardized bacterial taxonomy based on genome phylogeny substantially revises the tree of life.</title>
        <authorList>
            <person name="Parks D.H."/>
            <person name="Chuvochina M."/>
            <person name="Waite D.W."/>
            <person name="Rinke C."/>
            <person name="Skarshewski A."/>
            <person name="Chaumeil P.A."/>
            <person name="Hugenholtz P."/>
        </authorList>
    </citation>
    <scope>NUCLEOTIDE SEQUENCE [LARGE SCALE GENOMIC DNA]</scope>
    <source>
        <strain evidence="15">UBA11247</strain>
    </source>
</reference>
<dbReference type="PROSITE" id="PS51257">
    <property type="entry name" value="PROKAR_LIPOPROTEIN"/>
    <property type="match status" value="1"/>
</dbReference>
<evidence type="ECO:0000256" key="1">
    <source>
        <dbReference type="ARBA" id="ARBA00003469"/>
    </source>
</evidence>
<evidence type="ECO:0000256" key="13">
    <source>
        <dbReference type="SAM" id="SignalP"/>
    </source>
</evidence>
<evidence type="ECO:0000256" key="9">
    <source>
        <dbReference type="ARBA" id="ARBA00023004"/>
    </source>
</evidence>
<feature type="compositionally biased region" description="Polar residues" evidence="12">
    <location>
        <begin position="334"/>
        <end position="344"/>
    </location>
</feature>
<keyword evidence="7" id="KW-0663">Pyridoxal phosphate</keyword>
<dbReference type="GO" id="GO:0016740">
    <property type="term" value="F:transferase activity"/>
    <property type="evidence" value="ECO:0007669"/>
    <property type="project" value="UniProtKB-KW"/>
</dbReference>
<gene>
    <name evidence="15" type="ORF">DIW82_07965</name>
</gene>
<keyword evidence="9" id="KW-0408">Iron</keyword>
<sequence>MKHRILAVVALLTAAATTVSLTACSSDDSGDSTRLSVLLDWNPNPDHLAMYTAEHTGAYDDHGVDPEFILPGNTADAAKEVALGHADLAVSYETDTVIAASQGLDVISVGALIPTPLNALIARKSAGIHAPADLAGKKVAISGLPSQEPSLRYAARKAGIDPDSVRMPNVQQNLNQALLSDQVDAIYGAYPNIEGVELAEQTDITTLTATQLGIPDAAELVLLANPTRLTEDAAYAGRVRDFLAGTADGQAAALADSAAAVDALTPETKGSYDPEILRKMVDATLAILRKGGGTFGVQNPAAWSRYAGWMRDNGLLDAAGGDGSGDRADVDGATVTTNDYLPTA</sequence>
<keyword evidence="8" id="KW-0784">Thiamine biosynthesis</keyword>
<feature type="region of interest" description="Disordered" evidence="12">
    <location>
        <begin position="321"/>
        <end position="344"/>
    </location>
</feature>
<evidence type="ECO:0000256" key="3">
    <source>
        <dbReference type="ARBA" id="ARBA00009406"/>
    </source>
</evidence>
<evidence type="ECO:0000313" key="15">
    <source>
        <dbReference type="EMBL" id="HCT14712.1"/>
    </source>
</evidence>
<evidence type="ECO:0000256" key="2">
    <source>
        <dbReference type="ARBA" id="ARBA00004948"/>
    </source>
</evidence>
<dbReference type="RefSeq" id="WP_010120388.1">
    <property type="nucleotide sequence ID" value="NZ_DAITTW010000010.1"/>
</dbReference>
<evidence type="ECO:0000256" key="4">
    <source>
        <dbReference type="ARBA" id="ARBA00011738"/>
    </source>
</evidence>
<evidence type="ECO:0000256" key="10">
    <source>
        <dbReference type="ARBA" id="ARBA00033171"/>
    </source>
</evidence>
<evidence type="ECO:0000256" key="7">
    <source>
        <dbReference type="ARBA" id="ARBA00022898"/>
    </source>
</evidence>
<organism evidence="15 16">
    <name type="scientific">Corynebacterium nuruki</name>
    <dbReference type="NCBI Taxonomy" id="1032851"/>
    <lineage>
        <taxon>Bacteria</taxon>
        <taxon>Bacillati</taxon>
        <taxon>Actinomycetota</taxon>
        <taxon>Actinomycetes</taxon>
        <taxon>Mycobacteriales</taxon>
        <taxon>Corynebacteriaceae</taxon>
        <taxon>Corynebacterium</taxon>
    </lineage>
</organism>
<accession>A0A3D4SZL1</accession>
<dbReference type="STRING" id="863239.GCA_000213935_01554"/>
<dbReference type="PANTHER" id="PTHR31528:SF1">
    <property type="entry name" value="4-AMINO-5-HYDROXYMETHYL-2-METHYLPYRIMIDINE PHOSPHATE SYNTHASE THI11-RELATED"/>
    <property type="match status" value="1"/>
</dbReference>
<keyword evidence="13" id="KW-0732">Signal</keyword>
<evidence type="ECO:0000256" key="11">
    <source>
        <dbReference type="ARBA" id="ARBA00048179"/>
    </source>
</evidence>
<evidence type="ECO:0000256" key="12">
    <source>
        <dbReference type="SAM" id="MobiDB-lite"/>
    </source>
</evidence>
<evidence type="ECO:0000256" key="5">
    <source>
        <dbReference type="ARBA" id="ARBA00022679"/>
    </source>
</evidence>
<dbReference type="GO" id="GO:0009228">
    <property type="term" value="P:thiamine biosynthetic process"/>
    <property type="evidence" value="ECO:0007669"/>
    <property type="project" value="UniProtKB-KW"/>
</dbReference>
<evidence type="ECO:0000313" key="16">
    <source>
        <dbReference type="Proteomes" id="UP000261739"/>
    </source>
</evidence>
<dbReference type="PANTHER" id="PTHR31528">
    <property type="entry name" value="4-AMINO-5-HYDROXYMETHYL-2-METHYLPYRIMIDINE PHOSPHATE SYNTHASE THI11-RELATED"/>
    <property type="match status" value="1"/>
</dbReference>
<evidence type="ECO:0000256" key="6">
    <source>
        <dbReference type="ARBA" id="ARBA00022723"/>
    </source>
</evidence>
<dbReference type="Pfam" id="PF09084">
    <property type="entry name" value="NMT1"/>
    <property type="match status" value="1"/>
</dbReference>
<evidence type="ECO:0000256" key="8">
    <source>
        <dbReference type="ARBA" id="ARBA00022977"/>
    </source>
</evidence>
<protein>
    <recommendedName>
        <fullName evidence="10">Thiamine pyrimidine synthase</fullName>
    </recommendedName>
</protein>
<dbReference type="AlphaFoldDB" id="A0A3D4SZL1"/>